<evidence type="ECO:0000313" key="15">
    <source>
        <dbReference type="Proteomes" id="UP000278143"/>
    </source>
</evidence>
<dbReference type="InterPro" id="IPR001609">
    <property type="entry name" value="Myosin_head_motor_dom-like"/>
</dbReference>
<dbReference type="InterPro" id="IPR036400">
    <property type="entry name" value="Cyt_B5-like_heme/steroid_sf"/>
</dbReference>
<accession>A0A4P9YXH4</accession>
<feature type="region of interest" description="Disordered" evidence="11">
    <location>
        <begin position="140"/>
        <end position="184"/>
    </location>
</feature>
<keyword evidence="8 12" id="KW-0472">Membrane</keyword>
<evidence type="ECO:0000256" key="12">
    <source>
        <dbReference type="SAM" id="Phobius"/>
    </source>
</evidence>
<evidence type="ECO:0000256" key="4">
    <source>
        <dbReference type="ARBA" id="ARBA00022676"/>
    </source>
</evidence>
<dbReference type="InterPro" id="IPR029044">
    <property type="entry name" value="Nucleotide-diphossugar_trans"/>
</dbReference>
<dbReference type="GO" id="GO:0006031">
    <property type="term" value="P:chitin biosynthetic process"/>
    <property type="evidence" value="ECO:0007669"/>
    <property type="project" value="TreeGrafter"/>
</dbReference>
<comment type="caution">
    <text evidence="10">Lacks conserved residue(s) required for the propagation of feature annotation.</text>
</comment>
<evidence type="ECO:0000256" key="5">
    <source>
        <dbReference type="ARBA" id="ARBA00022679"/>
    </source>
</evidence>
<protein>
    <recommendedName>
        <fullName evidence="2">chitin synthase</fullName>
        <ecNumber evidence="2">2.4.1.16</ecNumber>
    </recommendedName>
</protein>
<name>A0A4P9YXH4_9FUNG</name>
<keyword evidence="7 12" id="KW-1133">Transmembrane helix</keyword>
<evidence type="ECO:0000256" key="9">
    <source>
        <dbReference type="ARBA" id="ARBA00023180"/>
    </source>
</evidence>
<keyword evidence="3" id="KW-1003">Cell membrane</keyword>
<dbReference type="AlphaFoldDB" id="A0A4P9YXH4"/>
<feature type="compositionally biased region" description="Basic residues" evidence="11">
    <location>
        <begin position="150"/>
        <end position="159"/>
    </location>
</feature>
<feature type="domain" description="Myosin motor" evidence="13">
    <location>
        <begin position="1"/>
        <end position="322"/>
    </location>
</feature>
<sequence>MRNDGIQVPRVMCVDNTACVELLRGGPGKEQSVLTTLDIESAKSESRRSEGQLIAKLNKLFSAHDHFARPSVDSAWAIGHYAGQVTYTDGDILSKNLDILSADLVNVCRNSKSPFVSELFSSMAVATEANPRDSRAIVAAQQSSKPMRAPSRRVKRAATRRGGDAAADADPADDAKPANDGKQGVARQIDSTLEDLFAAIDECRVWPVYHLRPSDADMIASGAAPPFDNKRVRLQARAMLLPELARQRQTAPDMTISFQHEEFLQRFDTLLRLFQLDASRSPREKIGALAMIKGWSENDALTGDSRVFLRETIWKQFEDALRQAEKGERAARKGGAADDDATANMDANEPANSQMPVQQQQQQYGMPTAPEAHSMSMMAMPDAPFRGYAASQAGDNQSVIFNDDEYLQVRNHPGAYQGSFAGHSGPSSYYGGGGGGGAGPQSVSPGQHYDDDSVSLYESVYHGARSQAMSHAHPLPSTWGDNEATPVAHHKKAIYHENAQYEPVDEDDEVEETRQRRCWVCCTRILTWWIPEFCITKCGRMKREDVRMAWREKVAICLIILLICAISILYILLLPYLLCPTTYLFTSEELSHYQGTEAIYMSVHGVIYDTTPLSNTQHGISTRPVTQQDMLDYAGKDVSQLFPIPLTVACAGLVVNENVKVVGSDEDRQLIDLTAVHSADNRYAELPGVRLKEANWYKSVFLPRMKKVRKGQLAFDPKEVKKLGEKNQRRWSIINGDVIDLTLYYRTANRSEITALPNKDDWRYLSAVDDLFTVYSGQDNTDRIQYIRPASARGPILSCLRNMFKVGVVDVRRGWRCQLAEYLLLATACFLGLVILVKFLAALQLGTRRNPEDHDKFVICQVPCYTEGEDSLQRAFESLAALNYDDKRKLIFVIADGMIVGSGNDRPTPRIVLDLLGVDPKYNPDPLPFKSVGEGANQLNYGKVYSGLYEHEGHVVPYLVVVKVGRPTERNRPGNRGKRDSQIVLMRFLNRVHFDRPMAPLELEIYHQLKNVIGVHPSFYEYVLMVDADTCVSPQSLNRLISCMLHDQRVMGICGETRLANEDLTWATMIQVY</sequence>
<dbReference type="PANTHER" id="PTHR22914:SF13">
    <property type="entry name" value="CHITIN SYNTHASE"/>
    <property type="match status" value="1"/>
</dbReference>
<keyword evidence="10" id="KW-0505">Motor protein</keyword>
<evidence type="ECO:0000256" key="10">
    <source>
        <dbReference type="PROSITE-ProRule" id="PRU00782"/>
    </source>
</evidence>
<dbReference type="OrthoDB" id="370884at2759"/>
<dbReference type="GO" id="GO:0003774">
    <property type="term" value="F:cytoskeletal motor activity"/>
    <property type="evidence" value="ECO:0007669"/>
    <property type="project" value="InterPro"/>
</dbReference>
<dbReference type="GO" id="GO:0030428">
    <property type="term" value="C:cell septum"/>
    <property type="evidence" value="ECO:0007669"/>
    <property type="project" value="TreeGrafter"/>
</dbReference>
<evidence type="ECO:0000256" key="1">
    <source>
        <dbReference type="ARBA" id="ARBA00004651"/>
    </source>
</evidence>
<dbReference type="Proteomes" id="UP000278143">
    <property type="component" value="Unassembled WGS sequence"/>
</dbReference>
<dbReference type="GO" id="GO:0004100">
    <property type="term" value="F:chitin synthase activity"/>
    <property type="evidence" value="ECO:0007669"/>
    <property type="project" value="UniProtKB-EC"/>
</dbReference>
<dbReference type="PROSITE" id="PS51456">
    <property type="entry name" value="MYOSIN_MOTOR"/>
    <property type="match status" value="1"/>
</dbReference>
<dbReference type="InterPro" id="IPR004835">
    <property type="entry name" value="Chitin_synth"/>
</dbReference>
<keyword evidence="15" id="KW-1185">Reference proteome</keyword>
<reference evidence="15" key="1">
    <citation type="journal article" date="2018" name="Nat. Microbiol.">
        <title>Leveraging single-cell genomics to expand the fungal tree of life.</title>
        <authorList>
            <person name="Ahrendt S.R."/>
            <person name="Quandt C.A."/>
            <person name="Ciobanu D."/>
            <person name="Clum A."/>
            <person name="Salamov A."/>
            <person name="Andreopoulos B."/>
            <person name="Cheng J.F."/>
            <person name="Woyke T."/>
            <person name="Pelin A."/>
            <person name="Henrissat B."/>
            <person name="Reynolds N.K."/>
            <person name="Benny G.L."/>
            <person name="Smith M.E."/>
            <person name="James T.Y."/>
            <person name="Grigoriev I.V."/>
        </authorList>
    </citation>
    <scope>NUCLEOTIDE SEQUENCE [LARGE SCALE GENOMIC DNA]</scope>
    <source>
        <strain evidence="15">Benny S71-1</strain>
    </source>
</reference>
<keyword evidence="6 12" id="KW-0812">Transmembrane</keyword>
<keyword evidence="9" id="KW-0325">Glycoprotein</keyword>
<dbReference type="GO" id="GO:0005886">
    <property type="term" value="C:plasma membrane"/>
    <property type="evidence" value="ECO:0007669"/>
    <property type="project" value="UniProtKB-SubCell"/>
</dbReference>
<evidence type="ECO:0000256" key="11">
    <source>
        <dbReference type="SAM" id="MobiDB-lite"/>
    </source>
</evidence>
<evidence type="ECO:0000256" key="8">
    <source>
        <dbReference type="ARBA" id="ARBA00023136"/>
    </source>
</evidence>
<keyword evidence="4" id="KW-0328">Glycosyltransferase</keyword>
<feature type="region of interest" description="Disordered" evidence="11">
    <location>
        <begin position="325"/>
        <end position="360"/>
    </location>
</feature>
<dbReference type="GO" id="GO:0003779">
    <property type="term" value="F:actin binding"/>
    <property type="evidence" value="ECO:0007669"/>
    <property type="project" value="UniProtKB-KW"/>
</dbReference>
<dbReference type="GO" id="GO:0005524">
    <property type="term" value="F:ATP binding"/>
    <property type="evidence" value="ECO:0007669"/>
    <property type="project" value="InterPro"/>
</dbReference>
<keyword evidence="10" id="KW-0518">Myosin</keyword>
<evidence type="ECO:0000256" key="6">
    <source>
        <dbReference type="ARBA" id="ARBA00022692"/>
    </source>
</evidence>
<evidence type="ECO:0000256" key="7">
    <source>
        <dbReference type="ARBA" id="ARBA00022989"/>
    </source>
</evidence>
<evidence type="ECO:0000259" key="13">
    <source>
        <dbReference type="PROSITE" id="PS51456"/>
    </source>
</evidence>
<dbReference type="InterPro" id="IPR027417">
    <property type="entry name" value="P-loop_NTPase"/>
</dbReference>
<dbReference type="GO" id="GO:0031505">
    <property type="term" value="P:fungal-type cell wall organization"/>
    <property type="evidence" value="ECO:0007669"/>
    <property type="project" value="TreeGrafter"/>
</dbReference>
<gene>
    <name evidence="14" type="ORF">SYNPS1DRAFT_24274</name>
</gene>
<proteinExistence type="inferred from homology"/>
<dbReference type="EMBL" id="KZ990790">
    <property type="protein sequence ID" value="RKP23660.1"/>
    <property type="molecule type" value="Genomic_DNA"/>
</dbReference>
<organism evidence="14 15">
    <name type="scientific">Syncephalis pseudoplumigaleata</name>
    <dbReference type="NCBI Taxonomy" id="1712513"/>
    <lineage>
        <taxon>Eukaryota</taxon>
        <taxon>Fungi</taxon>
        <taxon>Fungi incertae sedis</taxon>
        <taxon>Zoopagomycota</taxon>
        <taxon>Zoopagomycotina</taxon>
        <taxon>Zoopagomycetes</taxon>
        <taxon>Zoopagales</taxon>
        <taxon>Piptocephalidaceae</taxon>
        <taxon>Syncephalis</taxon>
    </lineage>
</organism>
<dbReference type="Pfam" id="PF00063">
    <property type="entry name" value="Myosin_head"/>
    <property type="match status" value="1"/>
</dbReference>
<keyword evidence="5" id="KW-0808">Transferase</keyword>
<dbReference type="SUPFAM" id="SSF55856">
    <property type="entry name" value="Cytochrome b5-like heme/steroid binding domain"/>
    <property type="match status" value="1"/>
</dbReference>
<keyword evidence="10" id="KW-0009">Actin-binding</keyword>
<feature type="transmembrane region" description="Helical" evidence="12">
    <location>
        <begin position="822"/>
        <end position="841"/>
    </location>
</feature>
<comment type="similarity">
    <text evidence="10">Belongs to the TRAFAC class myosin-kinesin ATPase superfamily. Myosin family.</text>
</comment>
<comment type="subcellular location">
    <subcellularLocation>
        <location evidence="1">Cell membrane</location>
        <topology evidence="1">Multi-pass membrane protein</topology>
    </subcellularLocation>
</comment>
<feature type="transmembrane region" description="Helical" evidence="12">
    <location>
        <begin position="554"/>
        <end position="578"/>
    </location>
</feature>
<dbReference type="SUPFAM" id="SSF53448">
    <property type="entry name" value="Nucleotide-diphospho-sugar transferases"/>
    <property type="match status" value="1"/>
</dbReference>
<evidence type="ECO:0000256" key="2">
    <source>
        <dbReference type="ARBA" id="ARBA00012543"/>
    </source>
</evidence>
<dbReference type="Pfam" id="PF03142">
    <property type="entry name" value="Chitin_synth_2"/>
    <property type="match status" value="1"/>
</dbReference>
<dbReference type="PANTHER" id="PTHR22914">
    <property type="entry name" value="CHITIN SYNTHASE"/>
    <property type="match status" value="1"/>
</dbReference>
<dbReference type="SUPFAM" id="SSF52540">
    <property type="entry name" value="P-loop containing nucleoside triphosphate hydrolases"/>
    <property type="match status" value="1"/>
</dbReference>
<evidence type="ECO:0000256" key="3">
    <source>
        <dbReference type="ARBA" id="ARBA00022475"/>
    </source>
</evidence>
<dbReference type="Gene3D" id="1.20.58.530">
    <property type="match status" value="1"/>
</dbReference>
<dbReference type="EC" id="2.4.1.16" evidence="2"/>
<dbReference type="GO" id="GO:0016459">
    <property type="term" value="C:myosin complex"/>
    <property type="evidence" value="ECO:0007669"/>
    <property type="project" value="UniProtKB-KW"/>
</dbReference>
<evidence type="ECO:0000313" key="14">
    <source>
        <dbReference type="EMBL" id="RKP23660.1"/>
    </source>
</evidence>
<feature type="non-terminal residue" evidence="14">
    <location>
        <position position="1073"/>
    </location>
</feature>